<feature type="compositionally biased region" description="Low complexity" evidence="3">
    <location>
        <begin position="1206"/>
        <end position="1221"/>
    </location>
</feature>
<feature type="region of interest" description="Disordered" evidence="3">
    <location>
        <begin position="1"/>
        <end position="54"/>
    </location>
</feature>
<feature type="compositionally biased region" description="Basic and acidic residues" evidence="3">
    <location>
        <begin position="286"/>
        <end position="315"/>
    </location>
</feature>
<evidence type="ECO:0008006" key="6">
    <source>
        <dbReference type="Google" id="ProtNLM"/>
    </source>
</evidence>
<evidence type="ECO:0000313" key="5">
    <source>
        <dbReference type="Proteomes" id="UP000295070"/>
    </source>
</evidence>
<feature type="compositionally biased region" description="Basic and acidic residues" evidence="3">
    <location>
        <begin position="101"/>
        <end position="131"/>
    </location>
</feature>
<gene>
    <name evidence="4" type="ORF">EPR50_G00023050</name>
</gene>
<name>A0A484DGS0_PERFV</name>
<organism evidence="4 5">
    <name type="scientific">Perca flavescens</name>
    <name type="common">American yellow perch</name>
    <name type="synonym">Morone flavescens</name>
    <dbReference type="NCBI Taxonomy" id="8167"/>
    <lineage>
        <taxon>Eukaryota</taxon>
        <taxon>Metazoa</taxon>
        <taxon>Chordata</taxon>
        <taxon>Craniata</taxon>
        <taxon>Vertebrata</taxon>
        <taxon>Euteleostomi</taxon>
        <taxon>Actinopterygii</taxon>
        <taxon>Neopterygii</taxon>
        <taxon>Teleostei</taxon>
        <taxon>Neoteleostei</taxon>
        <taxon>Acanthomorphata</taxon>
        <taxon>Eupercaria</taxon>
        <taxon>Perciformes</taxon>
        <taxon>Percoidei</taxon>
        <taxon>Percidae</taxon>
        <taxon>Percinae</taxon>
        <taxon>Perca</taxon>
    </lineage>
</organism>
<protein>
    <recommendedName>
        <fullName evidence="6">Microtubule-associated tumor suppressor candidate 2</fullName>
    </recommendedName>
</protein>
<dbReference type="AlphaFoldDB" id="A0A484DGS0"/>
<feature type="compositionally biased region" description="Low complexity" evidence="3">
    <location>
        <begin position="728"/>
        <end position="743"/>
    </location>
</feature>
<feature type="region of interest" description="Disordered" evidence="3">
    <location>
        <begin position="728"/>
        <end position="832"/>
    </location>
</feature>
<feature type="compositionally biased region" description="Polar residues" evidence="3">
    <location>
        <begin position="366"/>
        <end position="407"/>
    </location>
</feature>
<dbReference type="PANTHER" id="PTHR24200:SF14">
    <property type="entry name" value="MICROTUBULE-ASSOCIATED TUMOR SUPPRESSOR CANDIDATE 2"/>
    <property type="match status" value="1"/>
</dbReference>
<reference evidence="4 5" key="1">
    <citation type="submission" date="2019-01" db="EMBL/GenBank/DDBJ databases">
        <title>A chromosome-scale genome assembly of the yellow perch, Perca flavescens.</title>
        <authorList>
            <person name="Feron R."/>
            <person name="Morvezen R."/>
            <person name="Bestin A."/>
            <person name="Haffray P."/>
            <person name="Klopp C."/>
            <person name="Zahm M."/>
            <person name="Cabau C."/>
            <person name="Roques C."/>
            <person name="Donnadieu C."/>
            <person name="Bouchez O."/>
            <person name="Christie M."/>
            <person name="Larson W."/>
            <person name="Guiguen Y."/>
        </authorList>
    </citation>
    <scope>NUCLEOTIDE SEQUENCE [LARGE SCALE GENOMIC DNA]</scope>
    <source>
        <strain evidence="4">YP-PL-M2</strain>
        <tissue evidence="4">Blood</tissue>
    </source>
</reference>
<sequence length="1230" mass="135697">MSERGEHFGERELGNNNQQVGVLAEGDANANDIQTEDGGTAGDTGTLSGLTTETAQQDKVIIWGTDSRCDDPELAEFEMLECQELEAYLVEDGEDFVGLTDQKELQQKPSPRCEARVEQVTDNQSREERKSMLHGASDQESSASRVSESREASRTELSSETDVFVSCLSTISSMDTAMDTAGRSQTTDSWHIATGPYSTISEDVTLVSQTGKASQRADHPPLSPGKSTIHRKDVDMNLNSTVHSEDAASQAQVRNGVIPCKDAIDEHRENNNQRNKAGNSVPGGDCDQRRSAEHKGLPNTKTSHEESTKMDKSTQADEAPDMNPPTTGTKGTQSSIESKAIKKGGSFDNSLKNPNSFDKSFKKQPSFENTFKKQPSFENTFKKQLSFDNTSKKQGSFENPVTSGSSSLERRKPWGSPSRPATPTSPKTTSCSPKRRPPGSPAKVHSGRALSLERSNSPQRALSQTVKPPGKTGLSSCIPKPVTCQQKEPEPRRSSPPQKPKNVRPKIITYVRKNPQAKPQGTDAPLEASTLPVRLSSYSSPPAHKDPKIGPQPKSTPVLCSSNLLFDKYRQEMQKAGYYPPAMAGTGAKPPSSTIPQRLSGKSGSFHEDMPEKYLQEPVSQEGGSVYRSPRALRPQLGLGAVTRQPAAKTRVQQTGQRSAPGPGQCAQAAATAARGYQDPAGEQKRSGERGPEATPKSVLVKPGQSGLRPPGFTALPAARLATFGFVRSSSVSSVSSTQSNDSSHSDPCRASQHPGSGSDDTPLHNATAPPSEAPHVQSRPHPPNAPSLQRRSLPPQRCSPLASRRERQKDTEAVLPPKSSPKRFAVVSPKPLSPVGGRTAAVAGVVGTERAQELDRALIQQLRERCEQQDLQLQSLQAQLKKASLCLDVFSITTQHFCHKSESAVVKERELSLELARIRDEVAFSVAHWEQLQQEKEELERRFKAELQGLRAQQQRELGVLEERLKAQHVAQTESLQAQQRAELEELRVKQQEQIEEMSENQEAALMEMETAHDDTLATLQEEHARTVKNLKMAHEQQTKSLEEEFEKIRLSLQDQVDTLTFQNRSLRDRAKRFEEALRKSTDEQIVDALAPYKHIDEDLKSLKEVLEMKNQQIHQQELKISELEKIQAEKNVYLEERLQVLQQQNEDLKERIDKNLAVSRQLSEDNANLQVNVVKESNEKKRLSRTNEELLWRLQTGELSPRMSPSSSPIHQPSSGPGSPARPHSYHQ</sequence>
<feature type="compositionally biased region" description="Low complexity" evidence="3">
    <location>
        <begin position="660"/>
        <end position="674"/>
    </location>
</feature>
<feature type="compositionally biased region" description="Polar residues" evidence="3">
    <location>
        <begin position="324"/>
        <end position="337"/>
    </location>
</feature>
<dbReference type="GO" id="GO:0008017">
    <property type="term" value="F:microtubule binding"/>
    <property type="evidence" value="ECO:0007669"/>
    <property type="project" value="TreeGrafter"/>
</dbReference>
<feature type="compositionally biased region" description="Basic and acidic residues" evidence="3">
    <location>
        <begin position="804"/>
        <end position="813"/>
    </location>
</feature>
<feature type="compositionally biased region" description="Low complexity" evidence="3">
    <location>
        <begin position="43"/>
        <end position="54"/>
    </location>
</feature>
<dbReference type="Proteomes" id="UP000295070">
    <property type="component" value="Chromosome 3"/>
</dbReference>
<feature type="region of interest" description="Disordered" evidence="3">
    <location>
        <begin position="1196"/>
        <end position="1230"/>
    </location>
</feature>
<feature type="compositionally biased region" description="Polar residues" evidence="3">
    <location>
        <begin position="453"/>
        <end position="466"/>
    </location>
</feature>
<proteinExistence type="predicted"/>
<feature type="compositionally biased region" description="Low complexity" evidence="3">
    <location>
        <begin position="136"/>
        <end position="146"/>
    </location>
</feature>
<evidence type="ECO:0000313" key="4">
    <source>
        <dbReference type="EMBL" id="TDH14669.1"/>
    </source>
</evidence>
<feature type="coiled-coil region" evidence="2">
    <location>
        <begin position="930"/>
        <end position="1188"/>
    </location>
</feature>
<feature type="compositionally biased region" description="Basic and acidic residues" evidence="3">
    <location>
        <begin position="605"/>
        <end position="615"/>
    </location>
</feature>
<feature type="compositionally biased region" description="Low complexity" evidence="3">
    <location>
        <begin position="416"/>
        <end position="432"/>
    </location>
</feature>
<dbReference type="EMBL" id="SCKG01000003">
    <property type="protein sequence ID" value="TDH14669.1"/>
    <property type="molecule type" value="Genomic_DNA"/>
</dbReference>
<feature type="compositionally biased region" description="Basic and acidic residues" evidence="3">
    <location>
        <begin position="1"/>
        <end position="13"/>
    </location>
</feature>
<dbReference type="GO" id="GO:0005737">
    <property type="term" value="C:cytoplasm"/>
    <property type="evidence" value="ECO:0007669"/>
    <property type="project" value="TreeGrafter"/>
</dbReference>
<feature type="region of interest" description="Disordered" evidence="3">
    <location>
        <begin position="208"/>
        <end position="231"/>
    </location>
</feature>
<dbReference type="InterPro" id="IPR051293">
    <property type="entry name" value="MTUS1/CCDC69"/>
</dbReference>
<feature type="region of interest" description="Disordered" evidence="3">
    <location>
        <begin position="268"/>
        <end position="557"/>
    </location>
</feature>
<feature type="compositionally biased region" description="Polar residues" evidence="3">
    <location>
        <begin position="591"/>
        <end position="603"/>
    </location>
</feature>
<feature type="region of interest" description="Disordered" evidence="3">
    <location>
        <begin position="579"/>
        <end position="714"/>
    </location>
</feature>
<comment type="caution">
    <text evidence="4">The sequence shown here is derived from an EMBL/GenBank/DDBJ whole genome shotgun (WGS) entry which is preliminary data.</text>
</comment>
<feature type="compositionally biased region" description="Polar residues" evidence="3">
    <location>
        <begin position="347"/>
        <end position="358"/>
    </location>
</feature>
<feature type="region of interest" description="Disordered" evidence="3">
    <location>
        <begin position="100"/>
        <end position="158"/>
    </location>
</feature>
<evidence type="ECO:0000256" key="1">
    <source>
        <dbReference type="ARBA" id="ARBA00023054"/>
    </source>
</evidence>
<keyword evidence="1 2" id="KW-0175">Coiled coil</keyword>
<dbReference type="GO" id="GO:0005634">
    <property type="term" value="C:nucleus"/>
    <property type="evidence" value="ECO:0007669"/>
    <property type="project" value="TreeGrafter"/>
</dbReference>
<evidence type="ECO:0000256" key="3">
    <source>
        <dbReference type="SAM" id="MobiDB-lite"/>
    </source>
</evidence>
<feature type="compositionally biased region" description="Basic and acidic residues" evidence="3">
    <location>
        <begin position="682"/>
        <end position="692"/>
    </location>
</feature>
<accession>A0A484DGS0</accession>
<evidence type="ECO:0000256" key="2">
    <source>
        <dbReference type="SAM" id="Coils"/>
    </source>
</evidence>
<dbReference type="STRING" id="8167.A0A484DGS0"/>
<dbReference type="PANTHER" id="PTHR24200">
    <property type="entry name" value="TOUCAN, ISOFORM A"/>
    <property type="match status" value="1"/>
</dbReference>
<keyword evidence="5" id="KW-1185">Reference proteome</keyword>